<evidence type="ECO:0000313" key="1">
    <source>
        <dbReference type="EMBL" id="SVC11380.1"/>
    </source>
</evidence>
<dbReference type="EMBL" id="UINC01074313">
    <property type="protein sequence ID" value="SVC11380.1"/>
    <property type="molecule type" value="Genomic_DNA"/>
</dbReference>
<dbReference type="Gene3D" id="3.40.720.10">
    <property type="entry name" value="Alkaline Phosphatase, subunit A"/>
    <property type="match status" value="1"/>
</dbReference>
<accession>A0A382JGX4</accession>
<dbReference type="GO" id="GO:0016787">
    <property type="term" value="F:hydrolase activity"/>
    <property type="evidence" value="ECO:0007669"/>
    <property type="project" value="UniProtKB-ARBA"/>
</dbReference>
<feature type="non-terminal residue" evidence="1">
    <location>
        <position position="376"/>
    </location>
</feature>
<protein>
    <recommendedName>
        <fullName evidence="2">Alkaline phosphatase family protein</fullName>
    </recommendedName>
</protein>
<evidence type="ECO:0008006" key="2">
    <source>
        <dbReference type="Google" id="ProtNLM"/>
    </source>
</evidence>
<gene>
    <name evidence="1" type="ORF">METZ01_LOCUS264234</name>
</gene>
<organism evidence="1">
    <name type="scientific">marine metagenome</name>
    <dbReference type="NCBI Taxonomy" id="408172"/>
    <lineage>
        <taxon>unclassified sequences</taxon>
        <taxon>metagenomes</taxon>
        <taxon>ecological metagenomes</taxon>
    </lineage>
</organism>
<proteinExistence type="predicted"/>
<dbReference type="PANTHER" id="PTHR10151">
    <property type="entry name" value="ECTONUCLEOTIDE PYROPHOSPHATASE/PHOSPHODIESTERASE"/>
    <property type="match status" value="1"/>
</dbReference>
<dbReference type="SUPFAM" id="SSF53649">
    <property type="entry name" value="Alkaline phosphatase-like"/>
    <property type="match status" value="1"/>
</dbReference>
<dbReference type="AlphaFoldDB" id="A0A382JGX4"/>
<name>A0A382JGX4_9ZZZZ</name>
<dbReference type="InterPro" id="IPR017850">
    <property type="entry name" value="Alkaline_phosphatase_core_sf"/>
</dbReference>
<dbReference type="InterPro" id="IPR002591">
    <property type="entry name" value="Phosphodiest/P_Trfase"/>
</dbReference>
<dbReference type="PANTHER" id="PTHR10151:SF120">
    <property type="entry name" value="BIS(5'-ADENOSYL)-TRIPHOSPHATASE"/>
    <property type="match status" value="1"/>
</dbReference>
<sequence>MKKRNIGISKIARSVLLATLLGLNQGCTQAPEEPSLIVLIAVDQLRGDLLDQYDEAFSGGFRRLLDDGYRYTNASHPFAVTHTAAGHASISTGVPPSRSGIVANTWSQRTGEDWRQTYCVADDESPILGFENTQGVSGRSPKNLLRGGLADWIREADGNALTVSISAKDRSAITLAGKTDSHVYWLLHEEGRFVTSQYYAQAYPDWVQRFNEEVMPVLLADTIWESGVPVGIQPLARPDFATYERRGNSTFPHVSSVEEEVHNEWAFDSPKSDEAVLALATIAMEELALGQQGSADFLALGLSSTDYIGHLFGPLSQEQLSNLIHLDRVLGEFFDYLDTSVGEGEWVVALSADHGVATMPEYAQEQGNTSARRINA</sequence>
<reference evidence="1" key="1">
    <citation type="submission" date="2018-05" db="EMBL/GenBank/DDBJ databases">
        <authorList>
            <person name="Lanie J.A."/>
            <person name="Ng W.-L."/>
            <person name="Kazmierczak K.M."/>
            <person name="Andrzejewski T.M."/>
            <person name="Davidsen T.M."/>
            <person name="Wayne K.J."/>
            <person name="Tettelin H."/>
            <person name="Glass J.I."/>
            <person name="Rusch D."/>
            <person name="Podicherti R."/>
            <person name="Tsui H.-C.T."/>
            <person name="Winkler M.E."/>
        </authorList>
    </citation>
    <scope>NUCLEOTIDE SEQUENCE</scope>
</reference>
<dbReference type="Pfam" id="PF01663">
    <property type="entry name" value="Phosphodiest"/>
    <property type="match status" value="1"/>
</dbReference>